<keyword evidence="3 7" id="KW-0436">Ligase</keyword>
<keyword evidence="8" id="KW-1185">Reference proteome</keyword>
<keyword evidence="3 4" id="KW-0133">Cell shape</keyword>
<name>A0A1L8RDD9_9ENTE</name>
<keyword evidence="3" id="KW-0460">Magnesium</keyword>
<dbReference type="GO" id="GO:0008360">
    <property type="term" value="P:regulation of cell shape"/>
    <property type="evidence" value="ECO:0007669"/>
    <property type="project" value="UniProtKB-KW"/>
</dbReference>
<dbReference type="Pfam" id="PF08245">
    <property type="entry name" value="Mur_ligase_M"/>
    <property type="match status" value="1"/>
</dbReference>
<evidence type="ECO:0000256" key="1">
    <source>
        <dbReference type="ARBA" id="ARBA00004752"/>
    </source>
</evidence>
<dbReference type="UniPathway" id="UPA00219"/>
<evidence type="ECO:0000259" key="5">
    <source>
        <dbReference type="Pfam" id="PF02875"/>
    </source>
</evidence>
<dbReference type="Pfam" id="PF02875">
    <property type="entry name" value="Mur_ligase_C"/>
    <property type="match status" value="1"/>
</dbReference>
<comment type="similarity">
    <text evidence="2 3">Belongs to the MurCDEF family. MurE subfamily.</text>
</comment>
<dbReference type="AlphaFoldDB" id="A0A1L8RDD9"/>
<comment type="PTM">
    <text evidence="3">Carboxylation is probably crucial for Mg(2+) binding and, consequently, for the gamma-phosphate positioning of ATP.</text>
</comment>
<comment type="pathway">
    <text evidence="1 3 4">Cell wall biogenesis; peptidoglycan biosynthesis.</text>
</comment>
<dbReference type="SUPFAM" id="SSF63418">
    <property type="entry name" value="MurE/MurF N-terminal domain"/>
    <property type="match status" value="1"/>
</dbReference>
<feature type="domain" description="Mur ligase central" evidence="6">
    <location>
        <begin position="121"/>
        <end position="326"/>
    </location>
</feature>
<dbReference type="GO" id="GO:0071555">
    <property type="term" value="P:cell wall organization"/>
    <property type="evidence" value="ECO:0007669"/>
    <property type="project" value="UniProtKB-KW"/>
</dbReference>
<dbReference type="Gene3D" id="3.40.1190.10">
    <property type="entry name" value="Mur-like, catalytic domain"/>
    <property type="match status" value="1"/>
</dbReference>
<dbReference type="GO" id="GO:0051301">
    <property type="term" value="P:cell division"/>
    <property type="evidence" value="ECO:0007669"/>
    <property type="project" value="UniProtKB-KW"/>
</dbReference>
<keyword evidence="3 4" id="KW-0961">Cell wall biogenesis/degradation</keyword>
<dbReference type="EC" id="6.3.2.-" evidence="3"/>
<accession>A0A1L8RDD9</accession>
<dbReference type="GO" id="GO:0009252">
    <property type="term" value="P:peptidoglycan biosynthetic process"/>
    <property type="evidence" value="ECO:0007669"/>
    <property type="project" value="UniProtKB-UniRule"/>
</dbReference>
<organism evidence="7 8">
    <name type="scientific">Enterococcus canis</name>
    <dbReference type="NCBI Taxonomy" id="214095"/>
    <lineage>
        <taxon>Bacteria</taxon>
        <taxon>Bacillati</taxon>
        <taxon>Bacillota</taxon>
        <taxon>Bacilli</taxon>
        <taxon>Lactobacillales</taxon>
        <taxon>Enterococcaceae</taxon>
        <taxon>Enterococcus</taxon>
    </lineage>
</organism>
<comment type="cofactor">
    <cofactor evidence="3">
        <name>Mg(2+)</name>
        <dbReference type="ChEBI" id="CHEBI:18420"/>
    </cofactor>
</comment>
<keyword evidence="3 4" id="KW-0131">Cell cycle</keyword>
<dbReference type="PANTHER" id="PTHR23135">
    <property type="entry name" value="MUR LIGASE FAMILY MEMBER"/>
    <property type="match status" value="1"/>
</dbReference>
<dbReference type="GO" id="GO:0005524">
    <property type="term" value="F:ATP binding"/>
    <property type="evidence" value="ECO:0007669"/>
    <property type="project" value="UniProtKB-UniRule"/>
</dbReference>
<evidence type="ECO:0000256" key="4">
    <source>
        <dbReference type="RuleBase" id="RU004135"/>
    </source>
</evidence>
<dbReference type="InterPro" id="IPR036615">
    <property type="entry name" value="Mur_ligase_C_dom_sf"/>
</dbReference>
<proteinExistence type="inferred from homology"/>
<feature type="binding site" evidence="3">
    <location>
        <begin position="166"/>
        <end position="167"/>
    </location>
    <ligand>
        <name>UDP-N-acetyl-alpha-D-muramoyl-L-alanyl-D-glutamate</name>
        <dbReference type="ChEBI" id="CHEBI:83900"/>
    </ligand>
</feature>
<feature type="binding site" evidence="3">
    <location>
        <begin position="122"/>
        <end position="128"/>
    </location>
    <ligand>
        <name>ATP</name>
        <dbReference type="ChEBI" id="CHEBI:30616"/>
    </ligand>
</feature>
<dbReference type="InterPro" id="IPR005761">
    <property type="entry name" value="UDP-N-AcMur-Glu-dNH2Pim_ligase"/>
</dbReference>
<protein>
    <recommendedName>
        <fullName evidence="3">UDP-N-acetylmuramyl-tripeptide synthetase</fullName>
        <ecNumber evidence="3">6.3.2.-</ecNumber>
    </recommendedName>
    <alternativeName>
        <fullName evidence="3">UDP-MurNAc-tripeptide synthetase</fullName>
    </alternativeName>
</protein>
<dbReference type="GO" id="GO:0016881">
    <property type="term" value="F:acid-amino acid ligase activity"/>
    <property type="evidence" value="ECO:0007669"/>
    <property type="project" value="UniProtKB-UniRule"/>
</dbReference>
<comment type="function">
    <text evidence="3">Catalyzes the addition of an amino acid to the nucleotide precursor UDP-N-acetylmuramoyl-L-alanyl-D-glutamate (UMAG) in the biosynthesis of bacterial cell-wall peptidoglycan.</text>
</comment>
<evidence type="ECO:0000313" key="8">
    <source>
        <dbReference type="Proteomes" id="UP000181884"/>
    </source>
</evidence>
<keyword evidence="3 4" id="KW-0573">Peptidoglycan synthesis</keyword>
<evidence type="ECO:0000313" key="7">
    <source>
        <dbReference type="EMBL" id="OJG17800.1"/>
    </source>
</evidence>
<dbReference type="Gene3D" id="3.40.1390.10">
    <property type="entry name" value="MurE/MurF, N-terminal domain"/>
    <property type="match status" value="1"/>
</dbReference>
<evidence type="ECO:0000256" key="3">
    <source>
        <dbReference type="HAMAP-Rule" id="MF_00208"/>
    </source>
</evidence>
<dbReference type="GO" id="GO:0005737">
    <property type="term" value="C:cytoplasm"/>
    <property type="evidence" value="ECO:0007669"/>
    <property type="project" value="UniProtKB-SubCell"/>
</dbReference>
<dbReference type="STRING" id="214095.RU97_GL002346"/>
<dbReference type="InterPro" id="IPR035911">
    <property type="entry name" value="MurE/MurF_N"/>
</dbReference>
<comment type="caution">
    <text evidence="7">The sequence shown here is derived from an EMBL/GenBank/DDBJ whole genome shotgun (WGS) entry which is preliminary data.</text>
</comment>
<dbReference type="RefSeq" id="WP_071858978.1">
    <property type="nucleotide sequence ID" value="NZ_JXKH01000006.1"/>
</dbReference>
<feature type="binding site" evidence="3">
    <location>
        <position position="201"/>
    </location>
    <ligand>
        <name>UDP-N-acetyl-alpha-D-muramoyl-L-alanyl-D-glutamate</name>
        <dbReference type="ChEBI" id="CHEBI:83900"/>
    </ligand>
</feature>
<feature type="binding site" evidence="3">
    <location>
        <position position="46"/>
    </location>
    <ligand>
        <name>UDP-N-acetyl-alpha-D-muramoyl-L-alanyl-D-glutamate</name>
        <dbReference type="ChEBI" id="CHEBI:83900"/>
    </ligand>
</feature>
<evidence type="ECO:0000256" key="2">
    <source>
        <dbReference type="ARBA" id="ARBA00005898"/>
    </source>
</evidence>
<dbReference type="GO" id="GO:0000287">
    <property type="term" value="F:magnesium ion binding"/>
    <property type="evidence" value="ECO:0007669"/>
    <property type="project" value="UniProtKB-UniRule"/>
</dbReference>
<dbReference type="PANTHER" id="PTHR23135:SF4">
    <property type="entry name" value="UDP-N-ACETYLMURAMOYL-L-ALANYL-D-GLUTAMATE--2,6-DIAMINOPIMELATE LIGASE MURE HOMOLOG, CHLOROPLASTIC"/>
    <property type="match status" value="1"/>
</dbReference>
<dbReference type="HAMAP" id="MF_00208">
    <property type="entry name" value="MurE"/>
    <property type="match status" value="1"/>
</dbReference>
<keyword evidence="3" id="KW-0067">ATP-binding</keyword>
<dbReference type="NCBIfam" id="TIGR01085">
    <property type="entry name" value="murE"/>
    <property type="match status" value="1"/>
</dbReference>
<dbReference type="SUPFAM" id="SSF53244">
    <property type="entry name" value="MurD-like peptide ligases, peptide-binding domain"/>
    <property type="match status" value="1"/>
</dbReference>
<dbReference type="Gene3D" id="3.90.190.20">
    <property type="entry name" value="Mur ligase, C-terminal domain"/>
    <property type="match status" value="1"/>
</dbReference>
<gene>
    <name evidence="3" type="primary">murE</name>
    <name evidence="7" type="ORF">RU97_GL002346</name>
</gene>
<sequence length="504" mass="55280">MTLSLQTAADLLLHAGLLKETIIDGTWQLNPPAEPIIWFQKLAYDSRKAESDTLFFCKGLHFDVAYLHQAIAQGVHWYVAETPYDVSANALIVTDIRKALAVLSMAFYDYPQNQLTLIAFTGTKGKTTAAYFAKGILDETTQQKTALFSTMNTTLNGVDYFKSALTTPESLELYEMMAQAVANGMTHLIMEVSSQAYKTQRVYGLTFDVGIFLNISPDHISPIEHPTFDDYFYCKRQLLLNSETLILNRESDYFDLLQALADQQEVPVFTYGSQAANADYRYIPSADDSLSFTVKSLHDPLHVAGDYQIQLAGDFNKGNALAALLATACAGAERLAAQTGLAKVTIPGRMEQLALPNGATVYVDYAHNYLSLVSLLQFARSEHPNGRLLVVIGSTGSKAVSRRQDFGKALSEYADFAILTTDDPDIEDPAEITAQIQAAITSSIEVVTLLDRTKAIQYALNQATANDTVILAGKGADPYQKINGVDVPYAGDLNIAKEWVNLQS</sequence>
<dbReference type="EMBL" id="JXKH01000006">
    <property type="protein sequence ID" value="OJG17800.1"/>
    <property type="molecule type" value="Genomic_DNA"/>
</dbReference>
<dbReference type="NCBIfam" id="NF010628">
    <property type="entry name" value="PRK14022.1"/>
    <property type="match status" value="1"/>
</dbReference>
<keyword evidence="3 4" id="KW-0132">Cell division</keyword>
<feature type="domain" description="Mur ligase C-terminal" evidence="5">
    <location>
        <begin position="348"/>
        <end position="475"/>
    </location>
</feature>
<dbReference type="InterPro" id="IPR036565">
    <property type="entry name" value="Mur-like_cat_sf"/>
</dbReference>
<reference evidence="7 8" key="1">
    <citation type="submission" date="2014-12" db="EMBL/GenBank/DDBJ databases">
        <title>Draft genome sequences of 29 type strains of Enterococci.</title>
        <authorList>
            <person name="Zhong Z."/>
            <person name="Sun Z."/>
            <person name="Liu W."/>
            <person name="Zhang W."/>
            <person name="Zhang H."/>
        </authorList>
    </citation>
    <scope>NUCLEOTIDE SEQUENCE [LARGE SCALE GENOMIC DNA]</scope>
    <source>
        <strain evidence="7 8">DSM 17029</strain>
    </source>
</reference>
<dbReference type="InterPro" id="IPR004101">
    <property type="entry name" value="Mur_ligase_C"/>
</dbReference>
<dbReference type="Proteomes" id="UP000181884">
    <property type="component" value="Unassembled WGS sequence"/>
</dbReference>
<feature type="binding site" evidence="3">
    <location>
        <position position="193"/>
    </location>
    <ligand>
        <name>UDP-N-acetyl-alpha-D-muramoyl-L-alanyl-D-glutamate</name>
        <dbReference type="ChEBI" id="CHEBI:83900"/>
    </ligand>
</feature>
<comment type="subcellular location">
    <subcellularLocation>
        <location evidence="3 4">Cytoplasm</location>
    </subcellularLocation>
</comment>
<dbReference type="InterPro" id="IPR013221">
    <property type="entry name" value="Mur_ligase_cen"/>
</dbReference>
<keyword evidence="3" id="KW-0547">Nucleotide-binding</keyword>
<dbReference type="SUPFAM" id="SSF53623">
    <property type="entry name" value="MurD-like peptide ligases, catalytic domain"/>
    <property type="match status" value="1"/>
</dbReference>
<comment type="caution">
    <text evidence="3">Lacks conserved residue(s) required for the propagation of feature annotation.</text>
</comment>
<evidence type="ECO:0000259" key="6">
    <source>
        <dbReference type="Pfam" id="PF08245"/>
    </source>
</evidence>
<feature type="modified residue" description="N6-carboxylysine" evidence="3">
    <location>
        <position position="235"/>
    </location>
</feature>
<keyword evidence="3" id="KW-0963">Cytoplasm</keyword>